<dbReference type="Proteomes" id="UP000199029">
    <property type="component" value="Unassembled WGS sequence"/>
</dbReference>
<dbReference type="EMBL" id="FOXS01000002">
    <property type="protein sequence ID" value="SFQ28330.1"/>
    <property type="molecule type" value="Genomic_DNA"/>
</dbReference>
<dbReference type="OrthoDB" id="1112758at2"/>
<dbReference type="RefSeq" id="WP_092671084.1">
    <property type="nucleotide sequence ID" value="NZ_FOXS01000002.1"/>
</dbReference>
<dbReference type="InterPro" id="IPR027383">
    <property type="entry name" value="Znf_put"/>
</dbReference>
<evidence type="ECO:0000256" key="3">
    <source>
        <dbReference type="ARBA" id="ARBA00022989"/>
    </source>
</evidence>
<dbReference type="InterPro" id="IPR041916">
    <property type="entry name" value="Anti_sigma_zinc_sf"/>
</dbReference>
<dbReference type="GO" id="GO:0016020">
    <property type="term" value="C:membrane"/>
    <property type="evidence" value="ECO:0007669"/>
    <property type="project" value="UniProtKB-SubCell"/>
</dbReference>
<keyword evidence="8" id="KW-1185">Reference proteome</keyword>
<dbReference type="STRING" id="1227077.SAMN04515668_1710"/>
<dbReference type="InterPro" id="IPR006260">
    <property type="entry name" value="TonB/TolA_C"/>
</dbReference>
<feature type="domain" description="TonB C-terminal" evidence="6">
    <location>
        <begin position="295"/>
        <end position="382"/>
    </location>
</feature>
<evidence type="ECO:0000256" key="2">
    <source>
        <dbReference type="ARBA" id="ARBA00022692"/>
    </source>
</evidence>
<evidence type="ECO:0000256" key="5">
    <source>
        <dbReference type="SAM" id="MobiDB-lite"/>
    </source>
</evidence>
<evidence type="ECO:0000256" key="1">
    <source>
        <dbReference type="ARBA" id="ARBA00004167"/>
    </source>
</evidence>
<dbReference type="Gene3D" id="3.30.1150.10">
    <property type="match status" value="1"/>
</dbReference>
<organism evidence="7 8">
    <name type="scientific">Hymenobacter arizonensis</name>
    <name type="common">Siccationidurans arizonensis</name>
    <dbReference type="NCBI Taxonomy" id="1227077"/>
    <lineage>
        <taxon>Bacteria</taxon>
        <taxon>Pseudomonadati</taxon>
        <taxon>Bacteroidota</taxon>
        <taxon>Cytophagia</taxon>
        <taxon>Cytophagales</taxon>
        <taxon>Hymenobacteraceae</taxon>
        <taxon>Hymenobacter</taxon>
    </lineage>
</organism>
<evidence type="ECO:0000259" key="6">
    <source>
        <dbReference type="PROSITE" id="PS52015"/>
    </source>
</evidence>
<reference evidence="8" key="1">
    <citation type="submission" date="2016-10" db="EMBL/GenBank/DDBJ databases">
        <authorList>
            <person name="Varghese N."/>
            <person name="Submissions S."/>
        </authorList>
    </citation>
    <scope>NUCLEOTIDE SEQUENCE [LARGE SCALE GENOMIC DNA]</scope>
    <source>
        <strain evidence="8">OR362-8,ATCC BAA-1266,JCM 13504</strain>
    </source>
</reference>
<dbReference type="Pfam" id="PF13490">
    <property type="entry name" value="zf-HC2"/>
    <property type="match status" value="1"/>
</dbReference>
<dbReference type="InterPro" id="IPR037682">
    <property type="entry name" value="TonB_C"/>
</dbReference>
<dbReference type="SUPFAM" id="SSF74653">
    <property type="entry name" value="TolA/TonB C-terminal domain"/>
    <property type="match status" value="1"/>
</dbReference>
<keyword evidence="3" id="KW-1133">Transmembrane helix</keyword>
<evidence type="ECO:0000313" key="8">
    <source>
        <dbReference type="Proteomes" id="UP000199029"/>
    </source>
</evidence>
<feature type="compositionally biased region" description="Low complexity" evidence="5">
    <location>
        <begin position="135"/>
        <end position="154"/>
    </location>
</feature>
<evidence type="ECO:0000313" key="7">
    <source>
        <dbReference type="EMBL" id="SFQ28330.1"/>
    </source>
</evidence>
<feature type="region of interest" description="Disordered" evidence="5">
    <location>
        <begin position="135"/>
        <end position="196"/>
    </location>
</feature>
<gene>
    <name evidence="7" type="ORF">SAMN04515668_1710</name>
</gene>
<dbReference type="GO" id="GO:0055085">
    <property type="term" value="P:transmembrane transport"/>
    <property type="evidence" value="ECO:0007669"/>
    <property type="project" value="InterPro"/>
</dbReference>
<evidence type="ECO:0000256" key="4">
    <source>
        <dbReference type="ARBA" id="ARBA00023136"/>
    </source>
</evidence>
<keyword evidence="4" id="KW-0472">Membrane</keyword>
<dbReference type="Pfam" id="PF03544">
    <property type="entry name" value="TonB_C"/>
    <property type="match status" value="1"/>
</dbReference>
<proteinExistence type="predicted"/>
<dbReference type="Gene3D" id="1.10.10.1320">
    <property type="entry name" value="Anti-sigma factor, zinc-finger domain"/>
    <property type="match status" value="1"/>
</dbReference>
<comment type="subcellular location">
    <subcellularLocation>
        <location evidence="1">Membrane</location>
        <topology evidence="1">Single-pass membrane protein</topology>
    </subcellularLocation>
</comment>
<name>A0A1I5X8P1_HYMAR</name>
<protein>
    <submittedName>
        <fullName evidence="7">TonB family C-terminal domain-containing protein</fullName>
    </submittedName>
</protein>
<keyword evidence="2" id="KW-0812">Transmembrane</keyword>
<dbReference type="AlphaFoldDB" id="A0A1I5X8P1"/>
<dbReference type="NCBIfam" id="TIGR01352">
    <property type="entry name" value="tonB_Cterm"/>
    <property type="match status" value="1"/>
</dbReference>
<dbReference type="PROSITE" id="PS52015">
    <property type="entry name" value="TONB_CTD"/>
    <property type="match status" value="1"/>
</dbReference>
<accession>A0A1I5X8P1</accession>
<sequence length="382" mass="39844">MLPADSPFAPLPAPGPHPATEELRAYAAGTLAPSEQHRIEAHTLDCERCADLVDGFSMSDAATTDQAVTALRTRLHGRIGIPAPGPAGTRWAWPRLAAAAALLGAVATGVWTWEQRPPTGPTARIETAQPMVAKEPAPVAETAPTAHPPEVAAASTPEKQQAADYAVATPTKRTRLATPRAAQRSRPARKAPSERIAAPIASDLADLATTQQAVTVLEEAPAPPAVANTAIEDSKGTLAAKSVAADTIFARPKAVAGRVAMTQARALAATDKATGWATAAPMPVSPSIKPAPVGGSPALRDYIRREASTFEPESGARRLQGTVRVSFVVEADGKLSNLKVTRGLRDDYDAEALRIVCEGPTWQPGVSGGRRSPLPTEVNVPF</sequence>